<dbReference type="SMART" id="SM00494">
    <property type="entry name" value="ChtBD2"/>
    <property type="match status" value="1"/>
</dbReference>
<organism evidence="2">
    <name type="scientific">Clastoptera arizonana</name>
    <name type="common">Arizona spittle bug</name>
    <dbReference type="NCBI Taxonomy" id="38151"/>
    <lineage>
        <taxon>Eukaryota</taxon>
        <taxon>Metazoa</taxon>
        <taxon>Ecdysozoa</taxon>
        <taxon>Arthropoda</taxon>
        <taxon>Hexapoda</taxon>
        <taxon>Insecta</taxon>
        <taxon>Pterygota</taxon>
        <taxon>Neoptera</taxon>
        <taxon>Paraneoptera</taxon>
        <taxon>Hemiptera</taxon>
        <taxon>Auchenorrhyncha</taxon>
        <taxon>Cercopoidea</taxon>
        <taxon>Clastopteridae</taxon>
        <taxon>Clastoptera</taxon>
    </lineage>
</organism>
<proteinExistence type="predicted"/>
<dbReference type="SUPFAM" id="SSF57625">
    <property type="entry name" value="Invertebrate chitin-binding proteins"/>
    <property type="match status" value="1"/>
</dbReference>
<dbReference type="PROSITE" id="PS50940">
    <property type="entry name" value="CHIT_BIND_II"/>
    <property type="match status" value="1"/>
</dbReference>
<dbReference type="Pfam" id="PF01607">
    <property type="entry name" value="CBM_14"/>
    <property type="match status" value="1"/>
</dbReference>
<dbReference type="InterPro" id="IPR002557">
    <property type="entry name" value="Chitin-bd_dom"/>
</dbReference>
<dbReference type="GO" id="GO:0008061">
    <property type="term" value="F:chitin binding"/>
    <property type="evidence" value="ECO:0007669"/>
    <property type="project" value="InterPro"/>
</dbReference>
<evidence type="ECO:0000313" key="2">
    <source>
        <dbReference type="EMBL" id="JAS24942.1"/>
    </source>
</evidence>
<evidence type="ECO:0000259" key="1">
    <source>
        <dbReference type="PROSITE" id="PS50940"/>
    </source>
</evidence>
<dbReference type="InterPro" id="IPR036508">
    <property type="entry name" value="Chitin-bd_dom_sf"/>
</dbReference>
<feature type="non-terminal residue" evidence="2">
    <location>
        <position position="1"/>
    </location>
</feature>
<feature type="non-terminal residue" evidence="2">
    <location>
        <position position="102"/>
    </location>
</feature>
<accession>A0A1B6DH18</accession>
<reference evidence="2" key="1">
    <citation type="submission" date="2015-12" db="EMBL/GenBank/DDBJ databases">
        <title>De novo transcriptome assembly of four potential Pierce s Disease insect vectors from Arizona vineyards.</title>
        <authorList>
            <person name="Tassone E.E."/>
        </authorList>
    </citation>
    <scope>NUCLEOTIDE SEQUENCE</scope>
</reference>
<dbReference type="GO" id="GO:0005576">
    <property type="term" value="C:extracellular region"/>
    <property type="evidence" value="ECO:0007669"/>
    <property type="project" value="InterPro"/>
</dbReference>
<feature type="domain" description="Chitin-binding type-2" evidence="1">
    <location>
        <begin position="38"/>
        <end position="95"/>
    </location>
</feature>
<protein>
    <recommendedName>
        <fullName evidence="1">Chitin-binding type-2 domain-containing protein</fullName>
    </recommendedName>
</protein>
<name>A0A1B6DH18_9HEMI</name>
<sequence>YCFENEIHNMSSCKGGKVFNGSECVFPEEFLCEGPEFWPGCVDVPPGLYPDTTLKSKCHYYHYCSNNKRIRLVCPPGKVFNGDTCVNDGKFTCPKVEVNECY</sequence>
<gene>
    <name evidence="2" type="ORF">g.1208</name>
</gene>
<dbReference type="AlphaFoldDB" id="A0A1B6DH18"/>
<dbReference type="EMBL" id="GEDC01012356">
    <property type="protein sequence ID" value="JAS24942.1"/>
    <property type="molecule type" value="Transcribed_RNA"/>
</dbReference>